<feature type="region of interest" description="Disordered" evidence="8">
    <location>
        <begin position="954"/>
        <end position="976"/>
    </location>
</feature>
<dbReference type="FunFam" id="1.25.10.10:FF:001678">
    <property type="entry name" value="Armadillo-type protein"/>
    <property type="match status" value="1"/>
</dbReference>
<evidence type="ECO:0000256" key="3">
    <source>
        <dbReference type="ARBA" id="ARBA00008669"/>
    </source>
</evidence>
<feature type="domain" description="Importin N-terminal" evidence="9">
    <location>
        <begin position="48"/>
        <end position="122"/>
    </location>
</feature>
<protein>
    <submittedName>
        <fullName evidence="11">Armadillo-type protein</fullName>
    </submittedName>
</protein>
<dbReference type="Pfam" id="PF03810">
    <property type="entry name" value="IBN_N"/>
    <property type="match status" value="1"/>
</dbReference>
<dbReference type="EMBL" id="KZ858957">
    <property type="protein sequence ID" value="RDW28020.1"/>
    <property type="molecule type" value="Genomic_DNA"/>
</dbReference>
<dbReference type="KEGG" id="yli:2911590"/>
<evidence type="ECO:0000256" key="4">
    <source>
        <dbReference type="ARBA" id="ARBA00022448"/>
    </source>
</evidence>
<dbReference type="PANTHER" id="PTHR10997">
    <property type="entry name" value="IMPORTIN-7, 8, 11"/>
    <property type="match status" value="1"/>
</dbReference>
<evidence type="ECO:0000313" key="12">
    <source>
        <dbReference type="Proteomes" id="UP000182444"/>
    </source>
</evidence>
<dbReference type="Gene3D" id="1.25.10.10">
    <property type="entry name" value="Leucine-rich Repeat Variant"/>
    <property type="match status" value="1"/>
</dbReference>
<dbReference type="VEuPathDB" id="FungiDB:YALI1_E19508g"/>
<evidence type="ECO:0000313" key="10">
    <source>
        <dbReference type="EMBL" id="AOW05493.1"/>
    </source>
</evidence>
<dbReference type="GO" id="GO:0031267">
    <property type="term" value="F:small GTPase binding"/>
    <property type="evidence" value="ECO:0007669"/>
    <property type="project" value="InterPro"/>
</dbReference>
<evidence type="ECO:0000256" key="2">
    <source>
        <dbReference type="ARBA" id="ARBA00004496"/>
    </source>
</evidence>
<dbReference type="SUPFAM" id="SSF48371">
    <property type="entry name" value="ARM repeat"/>
    <property type="match status" value="1"/>
</dbReference>
<evidence type="ECO:0000256" key="7">
    <source>
        <dbReference type="ARBA" id="ARBA00023242"/>
    </source>
</evidence>
<dbReference type="Proteomes" id="UP000182444">
    <property type="component" value="Chromosome 1E"/>
</dbReference>
<dbReference type="EMBL" id="CP017557">
    <property type="protein sequence ID" value="AOW05493.1"/>
    <property type="molecule type" value="Genomic_DNA"/>
</dbReference>
<dbReference type="AlphaFoldDB" id="A0A1D8NIM5"/>
<gene>
    <name evidence="11" type="ORF">B0I71DRAFT_128220</name>
    <name evidence="10" type="ORF">YALI1_E19508g</name>
</gene>
<evidence type="ECO:0000256" key="6">
    <source>
        <dbReference type="ARBA" id="ARBA00022927"/>
    </source>
</evidence>
<reference evidence="10 12" key="1">
    <citation type="journal article" date="2016" name="PLoS ONE">
        <title>Sequence Assembly of Yarrowia lipolytica Strain W29/CLIB89 Shows Transposable Element Diversity.</title>
        <authorList>
            <person name="Magnan C."/>
            <person name="Yu J."/>
            <person name="Chang I."/>
            <person name="Jahn E."/>
            <person name="Kanomata Y."/>
            <person name="Wu J."/>
            <person name="Zeller M."/>
            <person name="Oakes M."/>
            <person name="Baldi P."/>
            <person name="Sandmeyer S."/>
        </authorList>
    </citation>
    <scope>NUCLEOTIDE SEQUENCE [LARGE SCALE GENOMIC DNA]</scope>
    <source>
        <strain evidence="10">CLIB89</strain>
        <strain evidence="12">CLIB89(W29)</strain>
    </source>
</reference>
<dbReference type="Pfam" id="PF08506">
    <property type="entry name" value="Cse1"/>
    <property type="match status" value="1"/>
</dbReference>
<evidence type="ECO:0000259" key="9">
    <source>
        <dbReference type="PROSITE" id="PS50166"/>
    </source>
</evidence>
<dbReference type="InterPro" id="IPR005043">
    <property type="entry name" value="XPO2_C"/>
</dbReference>
<evidence type="ECO:0000256" key="8">
    <source>
        <dbReference type="SAM" id="MobiDB-lite"/>
    </source>
</evidence>
<dbReference type="InterPro" id="IPR013713">
    <property type="entry name" value="XPO2_central"/>
</dbReference>
<evidence type="ECO:0000256" key="1">
    <source>
        <dbReference type="ARBA" id="ARBA00004123"/>
    </source>
</evidence>
<keyword evidence="6" id="KW-0653">Protein transport</keyword>
<dbReference type="GO" id="GO:0006606">
    <property type="term" value="P:protein import into nucleus"/>
    <property type="evidence" value="ECO:0007669"/>
    <property type="project" value="TreeGrafter"/>
</dbReference>
<reference evidence="11 13" key="2">
    <citation type="submission" date="2018-07" db="EMBL/GenBank/DDBJ databases">
        <title>Draft Genome Assemblies for Five Robust Yarrowia lipolytica Strains Exhibiting High Lipid Production and Pentose Sugar Utilization and Sugar Alcohol Secretion from Undetoxified Lignocellulosic Biomass Hydrolysates.</title>
        <authorList>
            <consortium name="DOE Joint Genome Institute"/>
            <person name="Walker C."/>
            <person name="Ryu S."/>
            <person name="Na H."/>
            <person name="Zane M."/>
            <person name="LaButti K."/>
            <person name="Lipzen A."/>
            <person name="Haridas S."/>
            <person name="Barry K."/>
            <person name="Grigoriev I.V."/>
            <person name="Quarterman J."/>
            <person name="Slininger P."/>
            <person name="Dien B."/>
            <person name="Trinh C.T."/>
        </authorList>
    </citation>
    <scope>NUCLEOTIDE SEQUENCE [LARGE SCALE GENOMIC DNA]</scope>
    <source>
        <strain evidence="11 13">YB392</strain>
    </source>
</reference>
<keyword evidence="4" id="KW-0813">Transport</keyword>
<evidence type="ECO:0000313" key="13">
    <source>
        <dbReference type="Proteomes" id="UP000256601"/>
    </source>
</evidence>
<dbReference type="Proteomes" id="UP000256601">
    <property type="component" value="Unassembled WGS sequence"/>
</dbReference>
<dbReference type="InterPro" id="IPR001494">
    <property type="entry name" value="Importin-beta_N"/>
</dbReference>
<dbReference type="PANTHER" id="PTHR10997:SF18">
    <property type="entry name" value="D-IMPORTIN 7_RANBP7"/>
    <property type="match status" value="1"/>
</dbReference>
<dbReference type="PROSITE" id="PS50166">
    <property type="entry name" value="IMPORTIN_B_NT"/>
    <property type="match status" value="1"/>
</dbReference>
<evidence type="ECO:0000313" key="11">
    <source>
        <dbReference type="EMBL" id="RDW28020.1"/>
    </source>
</evidence>
<sequence length="1064" mass="121263">MEKKKGSITLHRVSTLSENDKYSKMDTNALYSCFEATTNGNPNTIKQAEAQLKEVDKMPGFIHSCLDIVREPQASDNVRKAASVYLKNMVTRNWNPHTSSKKLIRVEEKPEFREKLVPTLVSVSGAEGVNSLLRSQLVAMLAYIVVLDYPKDWPSLLGQAEQLLQSESDQDKFTGVLILTEVTKRYRYTTGESRAHLNEIITRTFPTLLLFGQSLVNQDSYYAGDMLRHILKMYKYATYYKLPVELQGDDSLRPWAELHLNAITRTLPQEVLALDVEDRELHPWTKCQKWGYANLYRIYHRYGAESVVAAEYEAFSARFNSQYVPEILRAYFQRIEGWAKGEIWISGKSLYKLVYFLEDCIRVKENWHLIQDHIDTIVRHVVFPLLCLTENDLEAFEDEPVEYIHRRIDVYDENPTADMAATSFLITLVEKRPSCLPSVLQLVQETVQANSGNGELEPAIKRESALRMLGAISHLIIMKKKNAQFRTMIEPFLMEYVVPDFTSPHGFMRARACEMVNSYADIEFQNQDTVRTLYSKVLVCLQDQHLPVRAEAALALQPLIQIDDVRVALADNITAIMQQLLELSNEIELDAISAVMENFVDSFSEQLAPFAVQLATQLRDQFMRIAQELCEKKNPDPDADDNFDFYADEDKTLAAEGILNTIITLIMAMDNSVESIYAIEEVLMPVYKLVLEQGLVEFLAAILELIEDTTFCTKSISPNMWAIFAVLSDTFVEHAMDFIEELQPVLENYMNYGADQLKQNPTFIAKIWHIIESVLTENEGRLSWQEKVYACRLIQALVLNFHGHVDEYVERIVKHTVSILVAEPNPEEPMKPVFRLHLIENILSCLIYNPVATIGLLEQVNFTAPFFSMWFENMEQFTRVNDKKLICLALLAVINNAAALPEALQQNLPSLFQGLVSVMGTLPAAEKHKEEVSKEFDPTLGSDLAAYTGEHFDYDDEEDFNPADLPEGEEEDEEDEDEAYAKLLQSESILSGGFRFDDGDTVEEEGLVDNPTDSVNMYAQFKQQVEALSQSNSGLYQTLVSSLTPDQVKVVENMYQRADQAPRQ</sequence>
<evidence type="ECO:0000256" key="5">
    <source>
        <dbReference type="ARBA" id="ARBA00022490"/>
    </source>
</evidence>
<accession>A0A1D8NIM5</accession>
<name>A0A1D8NIM5_YARLL</name>
<comment type="similarity">
    <text evidence="3">Belongs to the XPO2/CSE1 family.</text>
</comment>
<dbReference type="VEuPathDB" id="FungiDB:YALI0_E16324g"/>
<dbReference type="eggNOG" id="KOG1991">
    <property type="taxonomic scope" value="Eukaryota"/>
</dbReference>
<dbReference type="SMART" id="SM00913">
    <property type="entry name" value="IBN_N"/>
    <property type="match status" value="2"/>
</dbReference>
<dbReference type="GO" id="GO:0005829">
    <property type="term" value="C:cytosol"/>
    <property type="evidence" value="ECO:0007669"/>
    <property type="project" value="TreeGrafter"/>
</dbReference>
<dbReference type="Pfam" id="PF03378">
    <property type="entry name" value="CAS_CSE1"/>
    <property type="match status" value="1"/>
</dbReference>
<dbReference type="InterPro" id="IPR016024">
    <property type="entry name" value="ARM-type_fold"/>
</dbReference>
<keyword evidence="5" id="KW-0963">Cytoplasm</keyword>
<dbReference type="GO" id="GO:0005635">
    <property type="term" value="C:nuclear envelope"/>
    <property type="evidence" value="ECO:0007669"/>
    <property type="project" value="TreeGrafter"/>
</dbReference>
<proteinExistence type="inferred from homology"/>
<keyword evidence="7" id="KW-0539">Nucleus</keyword>
<comment type="subcellular location">
    <subcellularLocation>
        <location evidence="2">Cytoplasm</location>
    </subcellularLocation>
    <subcellularLocation>
        <location evidence="1">Nucleus</location>
    </subcellularLocation>
</comment>
<dbReference type="InterPro" id="IPR011989">
    <property type="entry name" value="ARM-like"/>
</dbReference>
<organism evidence="10 12">
    <name type="scientific">Yarrowia lipolytica</name>
    <name type="common">Candida lipolytica</name>
    <dbReference type="NCBI Taxonomy" id="4952"/>
    <lineage>
        <taxon>Eukaryota</taxon>
        <taxon>Fungi</taxon>
        <taxon>Dikarya</taxon>
        <taxon>Ascomycota</taxon>
        <taxon>Saccharomycotina</taxon>
        <taxon>Dipodascomycetes</taxon>
        <taxon>Dipodascales</taxon>
        <taxon>Dipodascales incertae sedis</taxon>
        <taxon>Yarrowia</taxon>
    </lineage>
</organism>